<feature type="coiled-coil region" evidence="4">
    <location>
        <begin position="18"/>
        <end position="94"/>
    </location>
</feature>
<evidence type="ECO:0000256" key="5">
    <source>
        <dbReference type="SAM" id="MobiDB-lite"/>
    </source>
</evidence>
<dbReference type="Pfam" id="PF13639">
    <property type="entry name" value="zf-RING_2"/>
    <property type="match status" value="1"/>
</dbReference>
<feature type="compositionally biased region" description="Polar residues" evidence="5">
    <location>
        <begin position="428"/>
        <end position="441"/>
    </location>
</feature>
<keyword evidence="4" id="KW-0175">Coiled coil</keyword>
<feature type="compositionally biased region" description="Polar residues" evidence="5">
    <location>
        <begin position="280"/>
        <end position="297"/>
    </location>
</feature>
<dbReference type="SMART" id="SM00184">
    <property type="entry name" value="RING"/>
    <property type="match status" value="1"/>
</dbReference>
<feature type="compositionally biased region" description="Polar residues" evidence="5">
    <location>
        <begin position="380"/>
        <end position="412"/>
    </location>
</feature>
<protein>
    <submittedName>
        <fullName evidence="7">E3 ubiquitin-protein ligase TTC3-like 2</fullName>
    </submittedName>
</protein>
<dbReference type="InterPro" id="IPR013083">
    <property type="entry name" value="Znf_RING/FYVE/PHD"/>
</dbReference>
<evidence type="ECO:0000256" key="1">
    <source>
        <dbReference type="ARBA" id="ARBA00022771"/>
    </source>
</evidence>
<evidence type="ECO:0000256" key="2">
    <source>
        <dbReference type="ARBA" id="ARBA00022833"/>
    </source>
</evidence>
<evidence type="ECO:0000256" key="3">
    <source>
        <dbReference type="PROSITE-ProRule" id="PRU00175"/>
    </source>
</evidence>
<dbReference type="AlphaFoldDB" id="A0A8J5SZG6"/>
<organism evidence="7 8">
    <name type="scientific">Homarus americanus</name>
    <name type="common">American lobster</name>
    <dbReference type="NCBI Taxonomy" id="6706"/>
    <lineage>
        <taxon>Eukaryota</taxon>
        <taxon>Metazoa</taxon>
        <taxon>Ecdysozoa</taxon>
        <taxon>Arthropoda</taxon>
        <taxon>Crustacea</taxon>
        <taxon>Multicrustacea</taxon>
        <taxon>Malacostraca</taxon>
        <taxon>Eumalacostraca</taxon>
        <taxon>Eucarida</taxon>
        <taxon>Decapoda</taxon>
        <taxon>Pleocyemata</taxon>
        <taxon>Astacidea</taxon>
        <taxon>Nephropoidea</taxon>
        <taxon>Nephropidae</taxon>
        <taxon>Homarus</taxon>
    </lineage>
</organism>
<dbReference type="PROSITE" id="PS50089">
    <property type="entry name" value="ZF_RING_2"/>
    <property type="match status" value="1"/>
</dbReference>
<sequence length="605" mass="66236">MKLEIEKQNLVTYRETELRKYKSEMARMQEEVKTFQTRNQSLELKCERSNDRFNELQAKLSEEQEVNMQLREEMKNLQESLTSSSRRAHEAEVKYMCTKKDLVEDHLNRVIAQLGEEAQHMRRLLPHAADDTIPDRTALLRSIVAWDETIKNLSDQKRLFMDEGARLLGMVNQGRPLNALPPGDLPIPVIPTISITPLLSLGQKNIVKPAPPVNIPENSQIPARHVSSSPHTPLQPPPCVDPPPPTGMSLMYPPPGLDNPMFMHNGATAAAFNSGAIPKTSVSQPSTTPETPNNTKWPDTHQLLMGQPTWEYNEGDAKPIIVGNHALNVQAKESKKPSKPTSLAVGNVTGAIADPGVGSSSSAYGLSDISLNANAEASMSTANTLPTPTLHQPSTQTVTKPKFQNLTSTSSVGAIGTLPPKLVRPQPRQASNSKLGKQTTAAKEDCVASTTSYKKLIEVCKQRVGKDFSSPDICSALREVRIQNNNSLSGITTEAIVERVRNQLRSRRPGSGQATVAPWAGLTQGSGKNASGPDWQGPVTEDGVKVEESCSICLEALNASPTVPLQCQHVFHEKCIKDWLKRQSNCPNCRTFALMTDEYPSLTHA</sequence>
<dbReference type="Gene3D" id="3.30.40.10">
    <property type="entry name" value="Zinc/RING finger domain, C3HC4 (zinc finger)"/>
    <property type="match status" value="1"/>
</dbReference>
<feature type="region of interest" description="Disordered" evidence="5">
    <location>
        <begin position="505"/>
        <end position="541"/>
    </location>
</feature>
<evidence type="ECO:0000259" key="6">
    <source>
        <dbReference type="PROSITE" id="PS50089"/>
    </source>
</evidence>
<keyword evidence="1 3" id="KW-0863">Zinc-finger</keyword>
<reference evidence="7" key="1">
    <citation type="journal article" date="2021" name="Sci. Adv.">
        <title>The American lobster genome reveals insights on longevity, neural, and immune adaptations.</title>
        <authorList>
            <person name="Polinski J.M."/>
            <person name="Zimin A.V."/>
            <person name="Clark K.F."/>
            <person name="Kohn A.B."/>
            <person name="Sadowski N."/>
            <person name="Timp W."/>
            <person name="Ptitsyn A."/>
            <person name="Khanna P."/>
            <person name="Romanova D.Y."/>
            <person name="Williams P."/>
            <person name="Greenwood S.J."/>
            <person name="Moroz L.L."/>
            <person name="Walt D.R."/>
            <person name="Bodnar A.G."/>
        </authorList>
    </citation>
    <scope>NUCLEOTIDE SEQUENCE</scope>
    <source>
        <strain evidence="7">GMGI-L3</strain>
    </source>
</reference>
<evidence type="ECO:0000313" key="7">
    <source>
        <dbReference type="EMBL" id="KAG7171464.1"/>
    </source>
</evidence>
<feature type="region of interest" description="Disordered" evidence="5">
    <location>
        <begin position="380"/>
        <end position="444"/>
    </location>
</feature>
<keyword evidence="1 3" id="KW-0479">Metal-binding</keyword>
<dbReference type="PANTHER" id="PTHR17550:SF4">
    <property type="entry name" value="E3 UBIQUITIN-PROTEIN LIGASE TTC3"/>
    <property type="match status" value="1"/>
</dbReference>
<evidence type="ECO:0000313" key="8">
    <source>
        <dbReference type="Proteomes" id="UP000747542"/>
    </source>
</evidence>
<accession>A0A8J5SZG6</accession>
<name>A0A8J5SZG6_HOMAM</name>
<dbReference type="CDD" id="cd16454">
    <property type="entry name" value="RING-H2_PA-TM-RING"/>
    <property type="match status" value="1"/>
</dbReference>
<dbReference type="GO" id="GO:0008270">
    <property type="term" value="F:zinc ion binding"/>
    <property type="evidence" value="ECO:0007669"/>
    <property type="project" value="UniProtKB-KW"/>
</dbReference>
<feature type="region of interest" description="Disordered" evidence="5">
    <location>
        <begin position="218"/>
        <end position="237"/>
    </location>
</feature>
<feature type="domain" description="RING-type" evidence="6">
    <location>
        <begin position="550"/>
        <end position="590"/>
    </location>
</feature>
<dbReference type="SUPFAM" id="SSF57850">
    <property type="entry name" value="RING/U-box"/>
    <property type="match status" value="1"/>
</dbReference>
<feature type="compositionally biased region" description="Polar residues" evidence="5">
    <location>
        <begin position="218"/>
        <end position="232"/>
    </location>
</feature>
<dbReference type="InterPro" id="IPR056872">
    <property type="entry name" value="TTC3/DZIP3-like_helical"/>
</dbReference>
<gene>
    <name evidence="7" type="primary">TTC3-L2</name>
    <name evidence="7" type="ORF">Hamer_G018583</name>
</gene>
<keyword evidence="2" id="KW-0862">Zinc</keyword>
<dbReference type="EMBL" id="JAHLQT010012106">
    <property type="protein sequence ID" value="KAG7171464.1"/>
    <property type="molecule type" value="Genomic_DNA"/>
</dbReference>
<dbReference type="Pfam" id="PF24525">
    <property type="entry name" value="TTC3"/>
    <property type="match status" value="1"/>
</dbReference>
<evidence type="ECO:0000256" key="4">
    <source>
        <dbReference type="SAM" id="Coils"/>
    </source>
</evidence>
<dbReference type="PANTHER" id="PTHR17550">
    <property type="entry name" value="E3 UBIQUITIN-PROTEIN LIGASE TTC3"/>
    <property type="match status" value="1"/>
</dbReference>
<comment type="caution">
    <text evidence="7">The sequence shown here is derived from an EMBL/GenBank/DDBJ whole genome shotgun (WGS) entry which is preliminary data.</text>
</comment>
<dbReference type="Proteomes" id="UP000747542">
    <property type="component" value="Unassembled WGS sequence"/>
</dbReference>
<feature type="region of interest" description="Disordered" evidence="5">
    <location>
        <begin position="278"/>
        <end position="299"/>
    </location>
</feature>
<keyword evidence="8" id="KW-1185">Reference proteome</keyword>
<dbReference type="InterPro" id="IPR001841">
    <property type="entry name" value="Znf_RING"/>
</dbReference>
<proteinExistence type="predicted"/>